<gene>
    <name evidence="2" type="ORF">F0M18_00500</name>
</gene>
<dbReference type="Proteomes" id="UP000323708">
    <property type="component" value="Unassembled WGS sequence"/>
</dbReference>
<dbReference type="AlphaFoldDB" id="A0A5B0X3M1"/>
<name>A0A5B0X3M1_9GAMM</name>
<dbReference type="EMBL" id="VTUX01000001">
    <property type="protein sequence ID" value="KAA1193960.1"/>
    <property type="molecule type" value="Genomic_DNA"/>
</dbReference>
<evidence type="ECO:0008006" key="4">
    <source>
        <dbReference type="Google" id="ProtNLM"/>
    </source>
</evidence>
<organism evidence="2 3">
    <name type="scientific">Pseudohalioglobus sediminis</name>
    <dbReference type="NCBI Taxonomy" id="2606449"/>
    <lineage>
        <taxon>Bacteria</taxon>
        <taxon>Pseudomonadati</taxon>
        <taxon>Pseudomonadota</taxon>
        <taxon>Gammaproteobacteria</taxon>
        <taxon>Cellvibrionales</taxon>
        <taxon>Halieaceae</taxon>
        <taxon>Pseudohalioglobus</taxon>
    </lineage>
</organism>
<evidence type="ECO:0000256" key="1">
    <source>
        <dbReference type="SAM" id="Coils"/>
    </source>
</evidence>
<accession>A0A5B0X3M1</accession>
<evidence type="ECO:0000313" key="2">
    <source>
        <dbReference type="EMBL" id="KAA1193960.1"/>
    </source>
</evidence>
<dbReference type="InterPro" id="IPR045748">
    <property type="entry name" value="DcaP"/>
</dbReference>
<comment type="caution">
    <text evidence="2">The sequence shown here is derived from an EMBL/GenBank/DDBJ whole genome shotgun (WGS) entry which is preliminary data.</text>
</comment>
<dbReference type="Pfam" id="PF19577">
    <property type="entry name" value="DcaP"/>
    <property type="match status" value="1"/>
</dbReference>
<feature type="coiled-coil region" evidence="1">
    <location>
        <begin position="10"/>
        <end position="61"/>
    </location>
</feature>
<dbReference type="SUPFAM" id="SSF56935">
    <property type="entry name" value="Porins"/>
    <property type="match status" value="1"/>
</dbReference>
<proteinExistence type="predicted"/>
<evidence type="ECO:0000313" key="3">
    <source>
        <dbReference type="Proteomes" id="UP000323708"/>
    </source>
</evidence>
<protein>
    <recommendedName>
        <fullName evidence="4">Porin</fullName>
    </recommendedName>
</protein>
<keyword evidence="1" id="KW-0175">Coiled coil</keyword>
<reference evidence="2 3" key="1">
    <citation type="submission" date="2019-09" db="EMBL/GenBank/DDBJ databases">
        <authorList>
            <person name="Chen X.-Y."/>
        </authorList>
    </citation>
    <scope>NUCLEOTIDE SEQUENCE [LARGE SCALE GENOMIC DNA]</scope>
    <source>
        <strain evidence="2 3">NY5</strain>
    </source>
</reference>
<keyword evidence="3" id="KW-1185">Reference proteome</keyword>
<sequence length="477" mass="53062">MHLPVAHGQVEEASELRKQLEIERRRLSEQMQQLQQQMAQIKRQSERLDDLERRLDEAENVTPPLQDPKPAAEQSIAMAPTVDAADTADQAVEELSGEVRETHQLLTRNEIVSDTFPGSWPMFGTDLRLKVGGYIKADFVADFDGTRDPTQFLMRTIPVQGTQDYGADPYVDFFAKETRFNLDIRRTLPGSVPLRGFIEGDFFSSDNQFRLRHAYVTAGDFIVGQTWTALSFLEAMPYMIDFAAGDALFGGRAAQIRYQTSLDDRWKLSVGLEELQFLGIQNANELPGKATTQWPLLAFRADYRYDSGLLLMGASIGQLHWDGDSGTPSDSEVQIAALVAGRQNLTERAYATWHLSYSEGAGENVMAFAGTDANAVLDANGNLKTIPAFAAVLGFGYDWTSTLSSNFSYAYGWLDTPDTRDPLALKRGGIGHLNLIWKPNENGHFSTGAEIMYGKTRVQNNATGDATRLQLMAKFEF</sequence>
<dbReference type="RefSeq" id="WP_149609429.1">
    <property type="nucleotide sequence ID" value="NZ_VTUX01000001.1"/>
</dbReference>